<reference evidence="6" key="1">
    <citation type="submission" date="2023-05" db="EMBL/GenBank/DDBJ databases">
        <title>Nepenthes gracilis genome sequencing.</title>
        <authorList>
            <person name="Fukushima K."/>
        </authorList>
    </citation>
    <scope>NUCLEOTIDE SEQUENCE</scope>
    <source>
        <strain evidence="6">SING2019-196</strain>
    </source>
</reference>
<evidence type="ECO:0000256" key="3">
    <source>
        <dbReference type="ARBA" id="ARBA00022946"/>
    </source>
</evidence>
<dbReference type="Pfam" id="PF04755">
    <property type="entry name" value="PAP_fibrillin"/>
    <property type="match status" value="1"/>
</dbReference>
<dbReference type="InterPro" id="IPR039633">
    <property type="entry name" value="PAP"/>
</dbReference>
<dbReference type="GO" id="GO:0009536">
    <property type="term" value="C:plastid"/>
    <property type="evidence" value="ECO:0007669"/>
    <property type="project" value="UniProtKB-SubCell"/>
</dbReference>
<evidence type="ECO:0000313" key="7">
    <source>
        <dbReference type="Proteomes" id="UP001279734"/>
    </source>
</evidence>
<name>A0AAD3TGB9_NEPGR</name>
<organism evidence="6 7">
    <name type="scientific">Nepenthes gracilis</name>
    <name type="common">Slender pitcher plant</name>
    <dbReference type="NCBI Taxonomy" id="150966"/>
    <lineage>
        <taxon>Eukaryota</taxon>
        <taxon>Viridiplantae</taxon>
        <taxon>Streptophyta</taxon>
        <taxon>Embryophyta</taxon>
        <taxon>Tracheophyta</taxon>
        <taxon>Spermatophyta</taxon>
        <taxon>Magnoliopsida</taxon>
        <taxon>eudicotyledons</taxon>
        <taxon>Gunneridae</taxon>
        <taxon>Pentapetalae</taxon>
        <taxon>Caryophyllales</taxon>
        <taxon>Nepenthaceae</taxon>
        <taxon>Nepenthes</taxon>
    </lineage>
</organism>
<keyword evidence="7" id="KW-1185">Reference proteome</keyword>
<keyword evidence="2" id="KW-0934">Plastid</keyword>
<evidence type="ECO:0000313" key="6">
    <source>
        <dbReference type="EMBL" id="GMH28508.1"/>
    </source>
</evidence>
<evidence type="ECO:0000256" key="2">
    <source>
        <dbReference type="ARBA" id="ARBA00022640"/>
    </source>
</evidence>
<keyword evidence="3" id="KW-0809">Transit peptide</keyword>
<dbReference type="AlphaFoldDB" id="A0AAD3TGB9"/>
<feature type="region of interest" description="Disordered" evidence="4">
    <location>
        <begin position="1"/>
        <end position="22"/>
    </location>
</feature>
<comment type="subcellular location">
    <subcellularLocation>
        <location evidence="1">Plastid</location>
    </subcellularLocation>
</comment>
<accession>A0AAD3TGB9</accession>
<dbReference type="PANTHER" id="PTHR31906">
    <property type="entry name" value="PLASTID-LIPID-ASSOCIATED PROTEIN 4, CHLOROPLASTIC-RELATED"/>
    <property type="match status" value="1"/>
</dbReference>
<evidence type="ECO:0000256" key="4">
    <source>
        <dbReference type="SAM" id="MobiDB-lite"/>
    </source>
</evidence>
<proteinExistence type="predicted"/>
<gene>
    <name evidence="6" type="ORF">Nepgr_030351</name>
</gene>
<comment type="caution">
    <text evidence="6">The sequence shown here is derived from an EMBL/GenBank/DDBJ whole genome shotgun (WGS) entry which is preliminary data.</text>
</comment>
<dbReference type="InterPro" id="IPR006843">
    <property type="entry name" value="PAP/fibrillin_dom"/>
</dbReference>
<feature type="domain" description="Plastid lipid-associated protein/fibrillin conserved" evidence="5">
    <location>
        <begin position="87"/>
        <end position="277"/>
    </location>
</feature>
<dbReference type="EMBL" id="BSYO01000034">
    <property type="protein sequence ID" value="GMH28508.1"/>
    <property type="molecule type" value="Genomic_DNA"/>
</dbReference>
<protein>
    <recommendedName>
        <fullName evidence="5">Plastid lipid-associated protein/fibrillin conserved domain-containing protein</fullName>
    </recommendedName>
</protein>
<evidence type="ECO:0000259" key="5">
    <source>
        <dbReference type="Pfam" id="PF04755"/>
    </source>
</evidence>
<sequence length="414" mass="45137">MASVSLSPTVAPSHSSSSSAPSCSLTFLYSLPSRRRRIGTIRHVGSLKWNINTKSRVVPRFALDGVSVLDPPPPTDSPDSNTELINSLKLKLLSAVSGLNRGLAANEDDLRRADDAAKDLEAAGGPVDLSAGLDKLQGKWKLVYSSAFSSRTLGGSRPGPPTGRLLPITLGQVFQRIDVVSKDFDNIVELQLGVLWPFPPIEVTATLAHKFELIGSTNVKITFVKTTVKTTGNLSQLPLLEIPRIPDALRPPANRGSGEFEVTYVDSDTRITRGDKDSDLPSVGREQGNVSANAWVCLDLDVPQVDSPDEFFDLFLRELFGDLGGESWPGELRPRLEFESLSVPPVDLLGESTCEPVKSWRLFECVNFPDLRLGEDLTAVDSVPTEICLLQFFWVAAKRPTQLRLLSSFDEAES</sequence>
<dbReference type="Proteomes" id="UP001279734">
    <property type="component" value="Unassembled WGS sequence"/>
</dbReference>
<evidence type="ECO:0000256" key="1">
    <source>
        <dbReference type="ARBA" id="ARBA00004474"/>
    </source>
</evidence>